<dbReference type="PANTHER" id="PTHR35004:SF6">
    <property type="entry name" value="TRANSPOSASE"/>
    <property type="match status" value="1"/>
</dbReference>
<protein>
    <submittedName>
        <fullName evidence="2">DDE-type integrase/transposase/recombinase</fullName>
    </submittedName>
</protein>
<dbReference type="Gene3D" id="3.30.420.10">
    <property type="entry name" value="Ribonuclease H-like superfamily/Ribonuclease H"/>
    <property type="match status" value="1"/>
</dbReference>
<dbReference type="PROSITE" id="PS50994">
    <property type="entry name" value="INTEGRASE"/>
    <property type="match status" value="1"/>
</dbReference>
<dbReference type="InterPro" id="IPR009057">
    <property type="entry name" value="Homeodomain-like_sf"/>
</dbReference>
<organism evidence="2 3">
    <name type="scientific">Candidatus Obscuribacter phosphatis</name>
    <dbReference type="NCBI Taxonomy" id="1906157"/>
    <lineage>
        <taxon>Bacteria</taxon>
        <taxon>Bacillati</taxon>
        <taxon>Candidatus Melainabacteria</taxon>
        <taxon>Candidatus Obscuribacterales</taxon>
        <taxon>Candidatus Obscuribacteraceae</taxon>
        <taxon>Candidatus Obscuribacter</taxon>
    </lineage>
</organism>
<accession>A0A8J7TNL0</accession>
<dbReference type="InterPro" id="IPR036397">
    <property type="entry name" value="RNaseH_sf"/>
</dbReference>
<gene>
    <name evidence="2" type="ORF">J0M35_21235</name>
</gene>
<evidence type="ECO:0000259" key="1">
    <source>
        <dbReference type="PROSITE" id="PS50994"/>
    </source>
</evidence>
<name>A0A8J7TNL0_9BACT</name>
<evidence type="ECO:0000313" key="2">
    <source>
        <dbReference type="EMBL" id="MBN8662904.1"/>
    </source>
</evidence>
<dbReference type="EMBL" id="JAFLCK010000065">
    <property type="protein sequence ID" value="MBN8662904.1"/>
    <property type="molecule type" value="Genomic_DNA"/>
</dbReference>
<dbReference type="InterPro" id="IPR015378">
    <property type="entry name" value="Transposase-like_Mu_C"/>
</dbReference>
<dbReference type="AlphaFoldDB" id="A0A8J7TNL0"/>
<dbReference type="Pfam" id="PF13384">
    <property type="entry name" value="HTH_23"/>
    <property type="match status" value="1"/>
</dbReference>
<proteinExistence type="predicted"/>
<reference evidence="2" key="1">
    <citation type="submission" date="2021-02" db="EMBL/GenBank/DDBJ databases">
        <title>Genome-Resolved Metagenomics of a Microbial Community Performing Photosynthetic Biological Nutrient Removal.</title>
        <authorList>
            <person name="Mcdaniel E.A."/>
        </authorList>
    </citation>
    <scope>NUCLEOTIDE SEQUENCE</scope>
    <source>
        <strain evidence="2">UWPOB_OBS1</strain>
    </source>
</reference>
<dbReference type="SUPFAM" id="SSF53098">
    <property type="entry name" value="Ribonuclease H-like"/>
    <property type="match status" value="1"/>
</dbReference>
<dbReference type="PANTHER" id="PTHR35004">
    <property type="entry name" value="TRANSPOSASE RV3428C-RELATED"/>
    <property type="match status" value="1"/>
</dbReference>
<dbReference type="GO" id="GO:0015074">
    <property type="term" value="P:DNA integration"/>
    <property type="evidence" value="ECO:0007669"/>
    <property type="project" value="InterPro"/>
</dbReference>
<dbReference type="SUPFAM" id="SSF46689">
    <property type="entry name" value="Homeodomain-like"/>
    <property type="match status" value="1"/>
</dbReference>
<evidence type="ECO:0000313" key="3">
    <source>
        <dbReference type="Proteomes" id="UP000664277"/>
    </source>
</evidence>
<dbReference type="Pfam" id="PF09299">
    <property type="entry name" value="Mu-transpos_C"/>
    <property type="match status" value="1"/>
</dbReference>
<dbReference type="Proteomes" id="UP000664277">
    <property type="component" value="Unassembled WGS sequence"/>
</dbReference>
<feature type="domain" description="Integrase catalytic" evidence="1">
    <location>
        <begin position="149"/>
        <end position="329"/>
    </location>
</feature>
<dbReference type="InterPro" id="IPR012337">
    <property type="entry name" value="RNaseH-like_sf"/>
</dbReference>
<dbReference type="InterPro" id="IPR001584">
    <property type="entry name" value="Integrase_cat-core"/>
</dbReference>
<dbReference type="InterPro" id="IPR009004">
    <property type="entry name" value="Transposase_Mu_C"/>
</dbReference>
<dbReference type="SUPFAM" id="SSF50610">
    <property type="entry name" value="mu transposase, C-terminal domain"/>
    <property type="match status" value="1"/>
</dbReference>
<dbReference type="Pfam" id="PF00665">
    <property type="entry name" value="rve"/>
    <property type="match status" value="1"/>
</dbReference>
<dbReference type="GO" id="GO:0003676">
    <property type="term" value="F:nucleic acid binding"/>
    <property type="evidence" value="ECO:0007669"/>
    <property type="project" value="InterPro"/>
</dbReference>
<comment type="caution">
    <text evidence="2">The sequence shown here is derived from an EMBL/GenBank/DDBJ whole genome shotgun (WGS) entry which is preliminary data.</text>
</comment>
<sequence>MGNGIDPSADPALVMFKLIGRYLEGEATVEEIARETGCSSRTIWRRIQAYKTNGVKGLNRAARNDRGVRRGVTPELQEVIEGLYLKTPKPTIHWVQEQLAEPCQRDGIRVPSYTVIGEICRKLDRRLRVLAHDSEAAYEQEFDRIIRRQAKRPNEMWQADHKEFDIWVFNEAGRVGKVWLTGILDDFSRVVPGYYLGIAHANSMRIALALRQAIWHKSDERWPVCGIPEILYTDRGRDFKSTHIEQVCADLKIKVVRTKRRKPRGRGKIERFFRTADQKFVKSRRNTKAEPVSLEKLQAEFHAWLLDEYHQHVHKGIKTPPMVKWNEAKCLPRMPESLEALDLMLHKVARPHKMWNEGIRFNNRIYSDMLLNRAVGQEFNIRYDPRDPTFIWVYAEEDTLLCKAACAELTGVEEDHDQIFEERASIKKGLKKQVAKKRSNADAFVGLPPLVAEKTESEAPSVGNIVKLKLRKHFHEKRN</sequence>